<evidence type="ECO:0000313" key="2">
    <source>
        <dbReference type="EMBL" id="KAK3734038.1"/>
    </source>
</evidence>
<feature type="region of interest" description="Disordered" evidence="1">
    <location>
        <begin position="74"/>
        <end position="104"/>
    </location>
</feature>
<protein>
    <submittedName>
        <fullName evidence="2">Uncharacterized protein</fullName>
    </submittedName>
</protein>
<dbReference type="AlphaFoldDB" id="A0AAE0Y6A1"/>
<proteinExistence type="predicted"/>
<gene>
    <name evidence="2" type="ORF">RRG08_004422</name>
</gene>
<name>A0AAE0Y6A1_9GAST</name>
<comment type="caution">
    <text evidence="2">The sequence shown here is derived from an EMBL/GenBank/DDBJ whole genome shotgun (WGS) entry which is preliminary data.</text>
</comment>
<accession>A0AAE0Y6A1</accession>
<sequence length="104" mass="11189">MTNRTDLSVPGRPAITFKTKHEIPRHTSGDMWLLIKTTTTTTTTSSLAIMMAVCGGGDASRRTLAARLPLTLAPEIDPAGSKRVDHHSTGSAASRSSLNSRMRR</sequence>
<evidence type="ECO:0000313" key="3">
    <source>
        <dbReference type="Proteomes" id="UP001283361"/>
    </source>
</evidence>
<dbReference type="Proteomes" id="UP001283361">
    <property type="component" value="Unassembled WGS sequence"/>
</dbReference>
<evidence type="ECO:0000256" key="1">
    <source>
        <dbReference type="SAM" id="MobiDB-lite"/>
    </source>
</evidence>
<keyword evidence="3" id="KW-1185">Reference proteome</keyword>
<dbReference type="EMBL" id="JAWDGP010006866">
    <property type="protein sequence ID" value="KAK3734038.1"/>
    <property type="molecule type" value="Genomic_DNA"/>
</dbReference>
<organism evidence="2 3">
    <name type="scientific">Elysia crispata</name>
    <name type="common">lettuce slug</name>
    <dbReference type="NCBI Taxonomy" id="231223"/>
    <lineage>
        <taxon>Eukaryota</taxon>
        <taxon>Metazoa</taxon>
        <taxon>Spiralia</taxon>
        <taxon>Lophotrochozoa</taxon>
        <taxon>Mollusca</taxon>
        <taxon>Gastropoda</taxon>
        <taxon>Heterobranchia</taxon>
        <taxon>Euthyneura</taxon>
        <taxon>Panpulmonata</taxon>
        <taxon>Sacoglossa</taxon>
        <taxon>Placobranchoidea</taxon>
        <taxon>Plakobranchidae</taxon>
        <taxon>Elysia</taxon>
    </lineage>
</organism>
<reference evidence="2" key="1">
    <citation type="journal article" date="2023" name="G3 (Bethesda)">
        <title>A reference genome for the long-term kleptoplast-retaining sea slug Elysia crispata morphotype clarki.</title>
        <authorList>
            <person name="Eastman K.E."/>
            <person name="Pendleton A.L."/>
            <person name="Shaikh M.A."/>
            <person name="Suttiyut T."/>
            <person name="Ogas R."/>
            <person name="Tomko P."/>
            <person name="Gavelis G."/>
            <person name="Widhalm J.R."/>
            <person name="Wisecaver J.H."/>
        </authorList>
    </citation>
    <scope>NUCLEOTIDE SEQUENCE</scope>
    <source>
        <strain evidence="2">ECLA1</strain>
    </source>
</reference>
<feature type="compositionally biased region" description="Polar residues" evidence="1">
    <location>
        <begin position="89"/>
        <end position="104"/>
    </location>
</feature>